<accession>A0ABP6XEC7</accession>
<feature type="compositionally biased region" description="Basic and acidic residues" evidence="1">
    <location>
        <begin position="18"/>
        <end position="33"/>
    </location>
</feature>
<name>A0ABP6XEC7_9ACTN</name>
<evidence type="ECO:0000313" key="3">
    <source>
        <dbReference type="Proteomes" id="UP001501222"/>
    </source>
</evidence>
<evidence type="ECO:0000256" key="1">
    <source>
        <dbReference type="SAM" id="MobiDB-lite"/>
    </source>
</evidence>
<feature type="compositionally biased region" description="Low complexity" evidence="1">
    <location>
        <begin position="258"/>
        <end position="273"/>
    </location>
</feature>
<protein>
    <submittedName>
        <fullName evidence="2">Uncharacterized protein</fullName>
    </submittedName>
</protein>
<feature type="compositionally biased region" description="Pro residues" evidence="1">
    <location>
        <begin position="167"/>
        <end position="187"/>
    </location>
</feature>
<organism evidence="2 3">
    <name type="scientific">Kribbella ginsengisoli</name>
    <dbReference type="NCBI Taxonomy" id="363865"/>
    <lineage>
        <taxon>Bacteria</taxon>
        <taxon>Bacillati</taxon>
        <taxon>Actinomycetota</taxon>
        <taxon>Actinomycetes</taxon>
        <taxon>Propionibacteriales</taxon>
        <taxon>Kribbellaceae</taxon>
        <taxon>Kribbella</taxon>
    </lineage>
</organism>
<dbReference type="RefSeq" id="WP_344842140.1">
    <property type="nucleotide sequence ID" value="NZ_BAABAA010000004.1"/>
</dbReference>
<gene>
    <name evidence="2" type="ORF">GCM10022235_37700</name>
</gene>
<reference evidence="3" key="1">
    <citation type="journal article" date="2019" name="Int. J. Syst. Evol. Microbiol.">
        <title>The Global Catalogue of Microorganisms (GCM) 10K type strain sequencing project: providing services to taxonomists for standard genome sequencing and annotation.</title>
        <authorList>
            <consortium name="The Broad Institute Genomics Platform"/>
            <consortium name="The Broad Institute Genome Sequencing Center for Infectious Disease"/>
            <person name="Wu L."/>
            <person name="Ma J."/>
        </authorList>
    </citation>
    <scope>NUCLEOTIDE SEQUENCE [LARGE SCALE GENOMIC DNA]</scope>
    <source>
        <strain evidence="3">JCM 16928</strain>
    </source>
</reference>
<comment type="caution">
    <text evidence="2">The sequence shown here is derived from an EMBL/GenBank/DDBJ whole genome shotgun (WGS) entry which is preliminary data.</text>
</comment>
<proteinExistence type="predicted"/>
<feature type="compositionally biased region" description="Basic and acidic residues" evidence="1">
    <location>
        <begin position="274"/>
        <end position="283"/>
    </location>
</feature>
<feature type="region of interest" description="Disordered" evidence="1">
    <location>
        <begin position="1"/>
        <end position="283"/>
    </location>
</feature>
<evidence type="ECO:0000313" key="2">
    <source>
        <dbReference type="EMBL" id="GAA3565515.1"/>
    </source>
</evidence>
<dbReference type="Proteomes" id="UP001501222">
    <property type="component" value="Unassembled WGS sequence"/>
</dbReference>
<dbReference type="EMBL" id="BAABAA010000004">
    <property type="protein sequence ID" value="GAA3565515.1"/>
    <property type="molecule type" value="Genomic_DNA"/>
</dbReference>
<keyword evidence="3" id="KW-1185">Reference proteome</keyword>
<sequence>MTDHPGEQFPPAVDPDVEPGHDAEPDEQSHPDYDTEPAPESRTAWVNPTLQGRPHTDPLLAGFTVYGDPTPEPDPDPDPVEDTEQAFEASLEEPTQHSYVDDGPDDSYDEPTQSYEPAEHHTAPVPSPSAGLAQPAASSSGSGLPEPDAVAEEPASNGPVLPAASEQPPPRPAAPAPGPAYPRPAAPVPGQGFARPTPPGEGFPRPAVPSSGSGLPGPDAVAGEAAPRPGVPGQPFSRPAAPVPGAAYPRPGTPVPGPAGARPAAPAAVVQAAGEERGDDEVHPLVEDVVERLEGLGELAVGEHAEVYAELHERLQSALVEADAEYGDRG</sequence>
<feature type="compositionally biased region" description="Acidic residues" evidence="1">
    <location>
        <begin position="71"/>
        <end position="85"/>
    </location>
</feature>